<gene>
    <name evidence="2" type="ORF">HID58_028995</name>
</gene>
<feature type="domain" description="F-box associated beta-propeller type 1" evidence="1">
    <location>
        <begin position="85"/>
        <end position="203"/>
    </location>
</feature>
<dbReference type="EMBL" id="JAGKQM010000008">
    <property type="protein sequence ID" value="KAH0914549.1"/>
    <property type="molecule type" value="Genomic_DNA"/>
</dbReference>
<evidence type="ECO:0000259" key="1">
    <source>
        <dbReference type="Pfam" id="PF07734"/>
    </source>
</evidence>
<evidence type="ECO:0000313" key="2">
    <source>
        <dbReference type="EMBL" id="KAH0914549.1"/>
    </source>
</evidence>
<dbReference type="Proteomes" id="UP000824890">
    <property type="component" value="Unassembled WGS sequence"/>
</dbReference>
<proteinExistence type="predicted"/>
<dbReference type="Pfam" id="PF07734">
    <property type="entry name" value="FBA_1"/>
    <property type="match status" value="1"/>
</dbReference>
<feature type="non-terminal residue" evidence="2">
    <location>
        <position position="1"/>
    </location>
</feature>
<dbReference type="InterPro" id="IPR011043">
    <property type="entry name" value="Gal_Oxase/kelch_b-propeller"/>
</dbReference>
<comment type="caution">
    <text evidence="2">The sequence shown here is derived from an EMBL/GenBank/DDBJ whole genome shotgun (WGS) entry which is preliminary data.</text>
</comment>
<sequence>WKFTIDSQRFKERHLIRRKQLRGPDVLILNLCYEDHEDLDYDRTFVFGSSIDWTFKFPITCSMFCYSSCDGLICVLCMFELSFVPHCEVFDFSTNTWRYVIPASPYPINCYHKPVHLDGSLYWFTACEEPMVLSFDLHTVTFQLICKAPIAHPCDPHLLTMCILDNRLCVSERKRKENTQVIWSFDSSGKTWKTMCSLDLNPISSWWSTDFTLLPIANVDKGRILLQSGACIDPLVIHDPHTQSYELLFQPNRLTGSVYYFESLFSTLCN</sequence>
<dbReference type="PANTHER" id="PTHR31672">
    <property type="entry name" value="BNACNNG10540D PROTEIN"/>
    <property type="match status" value="1"/>
</dbReference>
<keyword evidence="3" id="KW-1185">Reference proteome</keyword>
<dbReference type="SUPFAM" id="SSF50965">
    <property type="entry name" value="Galactose oxidase, central domain"/>
    <property type="match status" value="1"/>
</dbReference>
<accession>A0ABQ8CBU3</accession>
<dbReference type="NCBIfam" id="TIGR01640">
    <property type="entry name" value="F_box_assoc_1"/>
    <property type="match status" value="1"/>
</dbReference>
<dbReference type="Gene3D" id="2.120.10.80">
    <property type="entry name" value="Kelch-type beta propeller"/>
    <property type="match status" value="1"/>
</dbReference>
<organism evidence="2 3">
    <name type="scientific">Brassica napus</name>
    <name type="common">Rape</name>
    <dbReference type="NCBI Taxonomy" id="3708"/>
    <lineage>
        <taxon>Eukaryota</taxon>
        <taxon>Viridiplantae</taxon>
        <taxon>Streptophyta</taxon>
        <taxon>Embryophyta</taxon>
        <taxon>Tracheophyta</taxon>
        <taxon>Spermatophyta</taxon>
        <taxon>Magnoliopsida</taxon>
        <taxon>eudicotyledons</taxon>
        <taxon>Gunneridae</taxon>
        <taxon>Pentapetalae</taxon>
        <taxon>rosids</taxon>
        <taxon>malvids</taxon>
        <taxon>Brassicales</taxon>
        <taxon>Brassicaceae</taxon>
        <taxon>Brassiceae</taxon>
        <taxon>Brassica</taxon>
    </lineage>
</organism>
<reference evidence="2 3" key="1">
    <citation type="submission" date="2021-05" db="EMBL/GenBank/DDBJ databases">
        <title>Genome Assembly of Synthetic Allotetraploid Brassica napus Reveals Homoeologous Exchanges between Subgenomes.</title>
        <authorList>
            <person name="Davis J.T."/>
        </authorList>
    </citation>
    <scope>NUCLEOTIDE SEQUENCE [LARGE SCALE GENOMIC DNA]</scope>
    <source>
        <strain evidence="3">cv. Da-Ae</strain>
        <tissue evidence="2">Seedling</tissue>
    </source>
</reference>
<dbReference type="InterPro" id="IPR050796">
    <property type="entry name" value="SCF_F-box_component"/>
</dbReference>
<dbReference type="InterPro" id="IPR006527">
    <property type="entry name" value="F-box-assoc_dom_typ1"/>
</dbReference>
<name>A0ABQ8CBU3_BRANA</name>
<dbReference type="PANTHER" id="PTHR31672:SF13">
    <property type="entry name" value="F-BOX PROTEIN CPR30-LIKE"/>
    <property type="match status" value="1"/>
</dbReference>
<evidence type="ECO:0000313" key="3">
    <source>
        <dbReference type="Proteomes" id="UP000824890"/>
    </source>
</evidence>
<protein>
    <recommendedName>
        <fullName evidence="1">F-box associated beta-propeller type 1 domain-containing protein</fullName>
    </recommendedName>
</protein>
<dbReference type="InterPro" id="IPR015915">
    <property type="entry name" value="Kelch-typ_b-propeller"/>
</dbReference>
<dbReference type="InterPro" id="IPR017451">
    <property type="entry name" value="F-box-assoc_interact_dom"/>
</dbReference>